<feature type="domain" description="AAA" evidence="1">
    <location>
        <begin position="19"/>
        <end position="198"/>
    </location>
</feature>
<protein>
    <submittedName>
        <fullName evidence="2">ParA family protein</fullName>
    </submittedName>
</protein>
<dbReference type="InterPro" id="IPR027417">
    <property type="entry name" value="P-loop_NTPase"/>
</dbReference>
<dbReference type="PANTHER" id="PTHR13696">
    <property type="entry name" value="P-LOOP CONTAINING NUCLEOSIDE TRIPHOSPHATE HYDROLASE"/>
    <property type="match status" value="1"/>
</dbReference>
<dbReference type="Proteomes" id="UP000042738">
    <property type="component" value="Plasmid pSsAf2.3-2"/>
</dbReference>
<dbReference type="SUPFAM" id="SSF52540">
    <property type="entry name" value="P-loop containing nucleoside triphosphate hydrolases"/>
    <property type="match status" value="1"/>
</dbReference>
<dbReference type="RefSeq" id="WP_082026903.1">
    <property type="nucleotide sequence ID" value="NZ_CP050857.1"/>
</dbReference>
<dbReference type="InterPro" id="IPR025669">
    <property type="entry name" value="AAA_dom"/>
</dbReference>
<dbReference type="Gene3D" id="3.40.50.300">
    <property type="entry name" value="P-loop containing nucleotide triphosphate hydrolases"/>
    <property type="match status" value="1"/>
</dbReference>
<dbReference type="EMBL" id="CP050857">
    <property type="protein sequence ID" value="QLH64571.1"/>
    <property type="molecule type" value="Genomic_DNA"/>
</dbReference>
<evidence type="ECO:0000313" key="3">
    <source>
        <dbReference type="Proteomes" id="UP000042738"/>
    </source>
</evidence>
<gene>
    <name evidence="2" type="ORF">SYMBAF_17320</name>
</gene>
<organism evidence="2 3">
    <name type="scientific">Serratia symbiotica</name>
    <dbReference type="NCBI Taxonomy" id="138074"/>
    <lineage>
        <taxon>Bacteria</taxon>
        <taxon>Pseudomonadati</taxon>
        <taxon>Pseudomonadota</taxon>
        <taxon>Gammaproteobacteria</taxon>
        <taxon>Enterobacterales</taxon>
        <taxon>Yersiniaceae</taxon>
        <taxon>Serratia</taxon>
    </lineage>
</organism>
<reference evidence="2 3" key="1">
    <citation type="journal article" date="2014" name="Genome Announc.">
        <title>Whole-Genome Sequence of Serratia symbiotica Strain CWBI-2.3T, a Free-Living Symbiont of the Black Bean Aphid Aphis fabae.</title>
        <authorList>
            <person name="Foray V."/>
            <person name="Grigorescu A.S."/>
            <person name="Sabri A."/>
            <person name="Haubruge E."/>
            <person name="Lognay G."/>
            <person name="Francis F."/>
            <person name="Fauconnier M.L."/>
            <person name="Hance T."/>
            <person name="Thonart P."/>
        </authorList>
    </citation>
    <scope>NUCLEOTIDE SEQUENCE [LARGE SCALE GENOMIC DNA]</scope>
    <source>
        <strain evidence="2">CWBI-2.3</strain>
        <plasmid evidence="2 3">pSsAf2.3-2</plasmid>
    </source>
</reference>
<evidence type="ECO:0000259" key="1">
    <source>
        <dbReference type="Pfam" id="PF13614"/>
    </source>
</evidence>
<dbReference type="AlphaFoldDB" id="A0A068Z0U8"/>
<geneLocation type="plasmid" evidence="2 3">
    <name>pSsAf2.3-2</name>
</geneLocation>
<proteinExistence type="predicted"/>
<dbReference type="STRING" id="138074.SYMBAF_190081"/>
<name>A0A068Z0U8_9GAMM</name>
<dbReference type="PANTHER" id="PTHR13696:SF52">
    <property type="entry name" value="PARA FAMILY PROTEIN CT_582"/>
    <property type="match status" value="1"/>
</dbReference>
<dbReference type="CDD" id="cd02042">
    <property type="entry name" value="ParAB_family"/>
    <property type="match status" value="1"/>
</dbReference>
<dbReference type="InterPro" id="IPR050678">
    <property type="entry name" value="DNA_Partitioning_ATPase"/>
</dbReference>
<dbReference type="Pfam" id="PF13614">
    <property type="entry name" value="AAA_31"/>
    <property type="match status" value="1"/>
</dbReference>
<keyword evidence="2" id="KW-0614">Plasmid</keyword>
<evidence type="ECO:0000313" key="2">
    <source>
        <dbReference type="EMBL" id="QLH64571.1"/>
    </source>
</evidence>
<sequence>MSEVPMQSLLTPLANTLASIIAIMNNKGGAGKTSTITNLAMTLAQAGRRVLLIDGDQQANSTEVMANGKKYYAQYGHTICDLYNNPRFNILDAIIPAVSGSDVIDNLFIIPSDPSFERVMENCLTRHHREKILSRHLQPVMAKFDYILIDCSPGLNLSTTNAAFMADHVLIPVDGGSFALTGLDVVLDYLDEIRETHFTQFSVFRNEYNGTKKKMNTYLHDQLASNERTQDNYLQTRIRADENISQAQVACVPLYFYNKGSLALNDYRALMRELETVLSKEAA</sequence>
<accession>A0A068Z0U8</accession>
<dbReference type="GeneID" id="93738236"/>